<name>A0ABU1V433_9GAMM</name>
<accession>A0ABU1V433</accession>
<proteinExistence type="inferred from homology"/>
<dbReference type="InterPro" id="IPR011946">
    <property type="entry name" value="Integrase_integron-type"/>
</dbReference>
<evidence type="ECO:0000256" key="3">
    <source>
        <dbReference type="ARBA" id="ARBA00023125"/>
    </source>
</evidence>
<sequence>MTGKSSPFLEMVRGEIRLRGYSIRTEKSYLYWTRQFILFHQKRHPAEMAGAEVKAFLTWLAVKQNVAVNTQKVALNALVFLYAKVLKQELGDLGFTLAVKQRHLPVVLTQEEILRVFVQMQGRNRLIFELLYASGLRITECLRLRVQDVDFSNGSICVRDAKGNKDRQTLLGKSLIPQLQKAIDESLALQAEDNKRGIGPSLPNQLAKKFPNAFRSPAWMFVFPSSSFSEHPVTHALCRHHLHDSVARKALQQAVRAAGIDRKRVTCHSFRHSFATHLLQAGCDIRNVQELLGHNDVKTTQIYTHVLGQHFVGVNSPLDRLRLLGGQ</sequence>
<keyword evidence="3 5" id="KW-0238">DNA-binding</keyword>
<dbReference type="EMBL" id="JAVDVX010000014">
    <property type="protein sequence ID" value="MDR7092222.1"/>
    <property type="molecule type" value="Genomic_DNA"/>
</dbReference>
<comment type="caution">
    <text evidence="8">The sequence shown here is derived from an EMBL/GenBank/DDBJ whole genome shotgun (WGS) entry which is preliminary data.</text>
</comment>
<evidence type="ECO:0000256" key="5">
    <source>
        <dbReference type="PROSITE-ProRule" id="PRU01248"/>
    </source>
</evidence>
<dbReference type="InterPro" id="IPR004107">
    <property type="entry name" value="Integrase_SAM-like_N"/>
</dbReference>
<dbReference type="PANTHER" id="PTHR30349:SF64">
    <property type="entry name" value="PROPHAGE INTEGRASE INTD-RELATED"/>
    <property type="match status" value="1"/>
</dbReference>
<evidence type="ECO:0000259" key="6">
    <source>
        <dbReference type="PROSITE" id="PS51898"/>
    </source>
</evidence>
<dbReference type="Pfam" id="PF00589">
    <property type="entry name" value="Phage_integrase"/>
    <property type="match status" value="1"/>
</dbReference>
<feature type="domain" description="Core-binding (CB)" evidence="7">
    <location>
        <begin position="1"/>
        <end position="86"/>
    </location>
</feature>
<dbReference type="InterPro" id="IPR013762">
    <property type="entry name" value="Integrase-like_cat_sf"/>
</dbReference>
<dbReference type="InterPro" id="IPR011010">
    <property type="entry name" value="DNA_brk_join_enz"/>
</dbReference>
<dbReference type="Gene3D" id="1.10.443.10">
    <property type="entry name" value="Intergrase catalytic core"/>
    <property type="match status" value="1"/>
</dbReference>
<dbReference type="SUPFAM" id="SSF56349">
    <property type="entry name" value="DNA breaking-rejoining enzymes"/>
    <property type="match status" value="1"/>
</dbReference>
<evidence type="ECO:0000256" key="4">
    <source>
        <dbReference type="ARBA" id="ARBA00023172"/>
    </source>
</evidence>
<comment type="similarity">
    <text evidence="1">Belongs to the 'phage' integrase family.</text>
</comment>
<dbReference type="InterPro" id="IPR050090">
    <property type="entry name" value="Tyrosine_recombinase_XerCD"/>
</dbReference>
<dbReference type="Proteomes" id="UP001253595">
    <property type="component" value="Unassembled WGS sequence"/>
</dbReference>
<dbReference type="RefSeq" id="WP_310076319.1">
    <property type="nucleotide sequence ID" value="NZ_JAVDVX010000014.1"/>
</dbReference>
<reference evidence="8 9" key="1">
    <citation type="submission" date="2023-07" db="EMBL/GenBank/DDBJ databases">
        <title>Sorghum-associated microbial communities from plants grown in Nebraska, USA.</title>
        <authorList>
            <person name="Schachtman D."/>
        </authorList>
    </citation>
    <scope>NUCLEOTIDE SEQUENCE [LARGE SCALE GENOMIC DNA]</scope>
    <source>
        <strain evidence="8 9">BE190</strain>
    </source>
</reference>
<organism evidence="8 9">
    <name type="scientific">Cellvibrio fibrivorans</name>
    <dbReference type="NCBI Taxonomy" id="126350"/>
    <lineage>
        <taxon>Bacteria</taxon>
        <taxon>Pseudomonadati</taxon>
        <taxon>Pseudomonadota</taxon>
        <taxon>Gammaproteobacteria</taxon>
        <taxon>Cellvibrionales</taxon>
        <taxon>Cellvibrionaceae</taxon>
        <taxon>Cellvibrio</taxon>
    </lineage>
</organism>
<evidence type="ECO:0000256" key="1">
    <source>
        <dbReference type="ARBA" id="ARBA00008857"/>
    </source>
</evidence>
<gene>
    <name evidence="8" type="ORF">J2X05_004263</name>
</gene>
<dbReference type="NCBIfam" id="TIGR02249">
    <property type="entry name" value="integrase_gron"/>
    <property type="match status" value="1"/>
</dbReference>
<dbReference type="PANTHER" id="PTHR30349">
    <property type="entry name" value="PHAGE INTEGRASE-RELATED"/>
    <property type="match status" value="1"/>
</dbReference>
<dbReference type="PROSITE" id="PS51900">
    <property type="entry name" value="CB"/>
    <property type="match status" value="1"/>
</dbReference>
<dbReference type="Pfam" id="PF13495">
    <property type="entry name" value="Phage_int_SAM_4"/>
    <property type="match status" value="1"/>
</dbReference>
<evidence type="ECO:0000256" key="2">
    <source>
        <dbReference type="ARBA" id="ARBA00022908"/>
    </source>
</evidence>
<dbReference type="InterPro" id="IPR044068">
    <property type="entry name" value="CB"/>
</dbReference>
<keyword evidence="4" id="KW-0233">DNA recombination</keyword>
<evidence type="ECO:0000313" key="8">
    <source>
        <dbReference type="EMBL" id="MDR7092222.1"/>
    </source>
</evidence>
<dbReference type="InterPro" id="IPR002104">
    <property type="entry name" value="Integrase_catalytic"/>
</dbReference>
<dbReference type="InterPro" id="IPR010998">
    <property type="entry name" value="Integrase_recombinase_N"/>
</dbReference>
<keyword evidence="2" id="KW-0229">DNA integration</keyword>
<dbReference type="Gene3D" id="1.10.150.130">
    <property type="match status" value="1"/>
</dbReference>
<feature type="domain" description="Tyr recombinase" evidence="6">
    <location>
        <begin position="103"/>
        <end position="316"/>
    </location>
</feature>
<evidence type="ECO:0000259" key="7">
    <source>
        <dbReference type="PROSITE" id="PS51900"/>
    </source>
</evidence>
<keyword evidence="9" id="KW-1185">Reference proteome</keyword>
<dbReference type="PROSITE" id="PS51898">
    <property type="entry name" value="TYR_RECOMBINASE"/>
    <property type="match status" value="1"/>
</dbReference>
<evidence type="ECO:0000313" key="9">
    <source>
        <dbReference type="Proteomes" id="UP001253595"/>
    </source>
</evidence>
<protein>
    <submittedName>
        <fullName evidence="8">Integron integrase</fullName>
    </submittedName>
</protein>